<dbReference type="EMBL" id="BMWP01000014">
    <property type="protein sequence ID" value="GGW37133.1"/>
    <property type="molecule type" value="Genomic_DNA"/>
</dbReference>
<dbReference type="RefSeq" id="WP_026813831.1">
    <property type="nucleotide sequence ID" value="NZ_BMWP01000014.1"/>
</dbReference>
<protein>
    <recommendedName>
        <fullName evidence="1">CHAT domain-containing protein</fullName>
    </recommendedName>
</protein>
<dbReference type="AlphaFoldDB" id="A0A918IXS4"/>
<feature type="domain" description="CHAT" evidence="1">
    <location>
        <begin position="90"/>
        <end position="364"/>
    </location>
</feature>
<evidence type="ECO:0000313" key="3">
    <source>
        <dbReference type="Proteomes" id="UP000634668"/>
    </source>
</evidence>
<sequence>MKSDKIEYIRFDDLSTGILMGNKPYILSHGDFCSLQEVRTPMGQIELLEQLGEQLRYDSKTSGTAMEKWETIKKCSDQIHSLFLGLDRLPNDISHLEIYLNPSELALIPFELLLNDSGQPLFVNKNGEQLVLTRNFRRNTIKYVPTPSKPRVLFVHSKPDHKNFLGLPFPDIPFKDHEQSLKYALRHWNPEKQITVLDNPTFEEFSTFLYQADKNNEPFTHIHILAHGSLLLDHKRPSNFEYGIAFHSKEPLDSPYKPTTAKEIKILFELLHTLPYFVNYMICDGANFTNGTKPDRNPVQATFKAGVPIVIGSQFPLSVKGSNKITKELYKRLFRAEDIRTILGNIRTQLYAGEQEYHHDWISLVSYINLPHNYEFQLLMLKMEYQLVILNSIRNSTLQTNTEAIPSKDDFIRAKVQIEESINDLSAQVKEIEYQKSKEEAFLENSGLLASAFKRLAEIEYRESLVLDGDTTTKQKQYLNEAKKWYKKAADRNLSHHWSIVQYISLATLLDGGPTKAKGDYWCTARLAALTEIDANDALDKKNIWAYGSLLELYLLKTDGYDNDLKTQIIHLTEQLVSNAKIRNNPEAIVATKYQLLRYKDWWSCPEFIIPEGTLVKNRDFLQLVIDRLDC</sequence>
<accession>A0A918IXS4</accession>
<gene>
    <name evidence="2" type="ORF">GCM10007383_22490</name>
</gene>
<organism evidence="2 3">
    <name type="scientific">Arenibacter certesii</name>
    <dbReference type="NCBI Taxonomy" id="228955"/>
    <lineage>
        <taxon>Bacteria</taxon>
        <taxon>Pseudomonadati</taxon>
        <taxon>Bacteroidota</taxon>
        <taxon>Flavobacteriia</taxon>
        <taxon>Flavobacteriales</taxon>
        <taxon>Flavobacteriaceae</taxon>
        <taxon>Arenibacter</taxon>
    </lineage>
</organism>
<dbReference type="InterPro" id="IPR024983">
    <property type="entry name" value="CHAT_dom"/>
</dbReference>
<reference evidence="2" key="1">
    <citation type="journal article" date="2014" name="Int. J. Syst. Evol. Microbiol.">
        <title>Complete genome sequence of Corynebacterium casei LMG S-19264T (=DSM 44701T), isolated from a smear-ripened cheese.</title>
        <authorList>
            <consortium name="US DOE Joint Genome Institute (JGI-PGF)"/>
            <person name="Walter F."/>
            <person name="Albersmeier A."/>
            <person name="Kalinowski J."/>
            <person name="Ruckert C."/>
        </authorList>
    </citation>
    <scope>NUCLEOTIDE SEQUENCE</scope>
    <source>
        <strain evidence="2">KCTC 12113</strain>
    </source>
</reference>
<evidence type="ECO:0000313" key="2">
    <source>
        <dbReference type="EMBL" id="GGW37133.1"/>
    </source>
</evidence>
<keyword evidence="3" id="KW-1185">Reference proteome</keyword>
<reference evidence="2" key="2">
    <citation type="submission" date="2020-09" db="EMBL/GenBank/DDBJ databases">
        <authorList>
            <person name="Sun Q."/>
            <person name="Kim S."/>
        </authorList>
    </citation>
    <scope>NUCLEOTIDE SEQUENCE</scope>
    <source>
        <strain evidence="2">KCTC 12113</strain>
    </source>
</reference>
<comment type="caution">
    <text evidence="2">The sequence shown here is derived from an EMBL/GenBank/DDBJ whole genome shotgun (WGS) entry which is preliminary data.</text>
</comment>
<dbReference type="Pfam" id="PF12770">
    <property type="entry name" value="CHAT"/>
    <property type="match status" value="1"/>
</dbReference>
<proteinExistence type="predicted"/>
<dbReference type="Proteomes" id="UP000634668">
    <property type="component" value="Unassembled WGS sequence"/>
</dbReference>
<evidence type="ECO:0000259" key="1">
    <source>
        <dbReference type="Pfam" id="PF12770"/>
    </source>
</evidence>
<name>A0A918IXS4_9FLAO</name>